<name>A0A0D8XTI9_DICVI</name>
<dbReference type="InterPro" id="IPR001657">
    <property type="entry name" value="Hedgehog"/>
</dbReference>
<dbReference type="STRING" id="29172.A0A0D8XTI9"/>
<dbReference type="OrthoDB" id="5212at2759"/>
<gene>
    <name evidence="4" type="ORF">DICVIV_08287</name>
</gene>
<comment type="subcellular location">
    <subcellularLocation>
        <location evidence="1">Secreted</location>
        <location evidence="1">Extracellular space</location>
    </subcellularLocation>
</comment>
<dbReference type="InterPro" id="IPR003586">
    <property type="entry name" value="Hint_dom_C"/>
</dbReference>
<dbReference type="PRINTS" id="PR00632">
    <property type="entry name" value="SONICHHOG"/>
</dbReference>
<keyword evidence="5" id="KW-1185">Reference proteome</keyword>
<dbReference type="Pfam" id="PF01079">
    <property type="entry name" value="Hint"/>
    <property type="match status" value="1"/>
</dbReference>
<dbReference type="EMBL" id="KN716394">
    <property type="protein sequence ID" value="KJH45671.1"/>
    <property type="molecule type" value="Genomic_DNA"/>
</dbReference>
<evidence type="ECO:0000256" key="2">
    <source>
        <dbReference type="ARBA" id="ARBA00022473"/>
    </source>
</evidence>
<dbReference type="GO" id="GO:0005576">
    <property type="term" value="C:extracellular region"/>
    <property type="evidence" value="ECO:0007669"/>
    <property type="project" value="UniProtKB-SubCell"/>
</dbReference>
<sequence>MDQLAVGDFGDKFYDVGYFYVLIPSASDVLKYERVEMFYHREPETRANFVVLMTESKKRIALTPLHLLPFGDCESMRRSVENADGIEQLLRSSRFADRAKVGDCLMTVDDNGRMTIERIVKIGRQISEGIYSPMTVTGSLLVDGVLSSCFSQVESHTVQKVSITYG</sequence>
<reference evidence="5" key="2">
    <citation type="journal article" date="2016" name="Sci. Rep.">
        <title>Dictyocaulus viviparus genome, variome and transcriptome elucidate lungworm biology and support future intervention.</title>
        <authorList>
            <person name="McNulty S.N."/>
            <person name="Strube C."/>
            <person name="Rosa B.A."/>
            <person name="Martin J.C."/>
            <person name="Tyagi R."/>
            <person name="Choi Y.J."/>
            <person name="Wang Q."/>
            <person name="Hallsworth Pepin K."/>
            <person name="Zhang X."/>
            <person name="Ozersky P."/>
            <person name="Wilson R.K."/>
            <person name="Sternberg P.W."/>
            <person name="Gasser R.B."/>
            <person name="Mitreva M."/>
        </authorList>
    </citation>
    <scope>NUCLEOTIDE SEQUENCE [LARGE SCALE GENOMIC DNA]</scope>
    <source>
        <strain evidence="5">HannoverDv2000</strain>
    </source>
</reference>
<proteinExistence type="predicted"/>
<evidence type="ECO:0000259" key="3">
    <source>
        <dbReference type="SMART" id="SM00305"/>
    </source>
</evidence>
<feature type="domain" description="Hint" evidence="3">
    <location>
        <begin position="111"/>
        <end position="155"/>
    </location>
</feature>
<dbReference type="CDD" id="cd00081">
    <property type="entry name" value="Hint"/>
    <property type="match status" value="1"/>
</dbReference>
<dbReference type="Proteomes" id="UP000053766">
    <property type="component" value="Unassembled WGS sequence"/>
</dbReference>
<dbReference type="AlphaFoldDB" id="A0A0D8XTI9"/>
<accession>A0A0D8XTI9</accession>
<evidence type="ECO:0000313" key="5">
    <source>
        <dbReference type="Proteomes" id="UP000053766"/>
    </source>
</evidence>
<dbReference type="InterPro" id="IPR001767">
    <property type="entry name" value="Hedgehog_Hint"/>
</dbReference>
<dbReference type="InterPro" id="IPR052140">
    <property type="entry name" value="Dev_Signal_Hedgehog-like"/>
</dbReference>
<evidence type="ECO:0000256" key="1">
    <source>
        <dbReference type="ARBA" id="ARBA00004239"/>
    </source>
</evidence>
<dbReference type="PANTHER" id="PTHR46706:SF12">
    <property type="entry name" value="PROTEIN QUA-1-RELATED"/>
    <property type="match status" value="1"/>
</dbReference>
<dbReference type="GO" id="GO:0016540">
    <property type="term" value="P:protein autoprocessing"/>
    <property type="evidence" value="ECO:0007669"/>
    <property type="project" value="InterPro"/>
</dbReference>
<reference evidence="4 5" key="1">
    <citation type="submission" date="2013-11" db="EMBL/GenBank/DDBJ databases">
        <title>Draft genome of the bovine lungworm Dictyocaulus viviparus.</title>
        <authorList>
            <person name="Mitreva M."/>
        </authorList>
    </citation>
    <scope>NUCLEOTIDE SEQUENCE [LARGE SCALE GENOMIC DNA]</scope>
    <source>
        <strain evidence="4 5">HannoverDv2000</strain>
    </source>
</reference>
<dbReference type="GO" id="GO:0007267">
    <property type="term" value="P:cell-cell signaling"/>
    <property type="evidence" value="ECO:0007669"/>
    <property type="project" value="InterPro"/>
</dbReference>
<protein>
    <submittedName>
        <fullName evidence="4">Hint module</fullName>
    </submittedName>
</protein>
<dbReference type="SUPFAM" id="SSF51294">
    <property type="entry name" value="Hedgehog/intein (Hint) domain"/>
    <property type="match status" value="1"/>
</dbReference>
<keyword evidence="2" id="KW-0217">Developmental protein</keyword>
<dbReference type="Gene3D" id="2.170.16.10">
    <property type="entry name" value="Hedgehog/Intein (Hint) domain"/>
    <property type="match status" value="1"/>
</dbReference>
<dbReference type="SMART" id="SM00305">
    <property type="entry name" value="HintC"/>
    <property type="match status" value="1"/>
</dbReference>
<dbReference type="InterPro" id="IPR036844">
    <property type="entry name" value="Hint_dom_sf"/>
</dbReference>
<evidence type="ECO:0000313" key="4">
    <source>
        <dbReference type="EMBL" id="KJH45671.1"/>
    </source>
</evidence>
<dbReference type="PANTHER" id="PTHR46706">
    <property type="entry name" value="PROTEIN QUA-1-RELATED"/>
    <property type="match status" value="1"/>
</dbReference>
<organism evidence="4 5">
    <name type="scientific">Dictyocaulus viviparus</name>
    <name type="common">Bovine lungworm</name>
    <dbReference type="NCBI Taxonomy" id="29172"/>
    <lineage>
        <taxon>Eukaryota</taxon>
        <taxon>Metazoa</taxon>
        <taxon>Ecdysozoa</taxon>
        <taxon>Nematoda</taxon>
        <taxon>Chromadorea</taxon>
        <taxon>Rhabditida</taxon>
        <taxon>Rhabditina</taxon>
        <taxon>Rhabditomorpha</taxon>
        <taxon>Strongyloidea</taxon>
        <taxon>Metastrongylidae</taxon>
        <taxon>Dictyocaulus</taxon>
    </lineage>
</organism>